<dbReference type="GO" id="GO:0004197">
    <property type="term" value="F:cysteine-type endopeptidase activity"/>
    <property type="evidence" value="ECO:0007669"/>
    <property type="project" value="InterPro"/>
</dbReference>
<comment type="caution">
    <text evidence="2">The sequence shown here is derived from an EMBL/GenBank/DDBJ whole genome shotgun (WGS) entry which is preliminary data.</text>
</comment>
<dbReference type="Gene3D" id="3.40.50.1460">
    <property type="match status" value="1"/>
</dbReference>
<dbReference type="SUPFAM" id="SSF52129">
    <property type="entry name" value="Caspase-like"/>
    <property type="match status" value="1"/>
</dbReference>
<dbReference type="OrthoDB" id="1491023at2"/>
<evidence type="ECO:0000313" key="3">
    <source>
        <dbReference type="Proteomes" id="UP000248790"/>
    </source>
</evidence>
<dbReference type="InterPro" id="IPR050452">
    <property type="entry name" value="Metacaspase"/>
</dbReference>
<keyword evidence="3" id="KW-1185">Reference proteome</keyword>
<dbReference type="InterPro" id="IPR029030">
    <property type="entry name" value="Caspase-like_dom_sf"/>
</dbReference>
<name>A0A327WUH1_LARAB</name>
<gene>
    <name evidence="2" type="ORF">LX87_03820</name>
</gene>
<dbReference type="InterPro" id="IPR011600">
    <property type="entry name" value="Pept_C14_caspase"/>
</dbReference>
<accession>A0A327WUH1</accession>
<evidence type="ECO:0000259" key="1">
    <source>
        <dbReference type="Pfam" id="PF00656"/>
    </source>
</evidence>
<protein>
    <submittedName>
        <fullName evidence="2">Caspase domain-containing protein</fullName>
    </submittedName>
</protein>
<dbReference type="GO" id="GO:0006508">
    <property type="term" value="P:proteolysis"/>
    <property type="evidence" value="ECO:0007669"/>
    <property type="project" value="InterPro"/>
</dbReference>
<dbReference type="Proteomes" id="UP000248790">
    <property type="component" value="Unassembled WGS sequence"/>
</dbReference>
<sequence>MAKRAVVVGIDNYTIFDPSGNNNLFNCVNSARSMYHLLRDVFGFTEIYYYEDLKATRSRILLALRHVLSISEAGDSVCFYYAGHGTRQRADFAQPDCDLYYEALVPAAEGVITDRDLSDLTVNLYPDAVNFTVITDSCFSGGLHVADSTVKCPSLPLAIDLLEAISTFMKTLIPCGICLTSPSEMSNNVSNVRVTSDNTIDLDPDLNKTLVASCKSTLLSSCRFDEVSWITSKYNHMIFTQSLLELVNQSNFEASYHSVADQVRQKVSEKIISDILPGHPGITQTPQLFGQRNRMEENWLAGWTFTPANP</sequence>
<feature type="domain" description="Peptidase C14 caspase" evidence="1">
    <location>
        <begin position="3"/>
        <end position="289"/>
    </location>
</feature>
<dbReference type="PANTHER" id="PTHR48104:SF30">
    <property type="entry name" value="METACASPASE-1"/>
    <property type="match status" value="1"/>
</dbReference>
<dbReference type="GO" id="GO:0005737">
    <property type="term" value="C:cytoplasm"/>
    <property type="evidence" value="ECO:0007669"/>
    <property type="project" value="TreeGrafter"/>
</dbReference>
<evidence type="ECO:0000313" key="2">
    <source>
        <dbReference type="EMBL" id="RAJ96070.1"/>
    </source>
</evidence>
<dbReference type="RefSeq" id="WP_111629838.1">
    <property type="nucleotide sequence ID" value="NZ_QLMC01000004.1"/>
</dbReference>
<reference evidence="2 3" key="1">
    <citation type="submission" date="2018-06" db="EMBL/GenBank/DDBJ databases">
        <title>Genomic Encyclopedia of Archaeal and Bacterial Type Strains, Phase II (KMG-II): from individual species to whole genera.</title>
        <authorList>
            <person name="Goeker M."/>
        </authorList>
    </citation>
    <scope>NUCLEOTIDE SEQUENCE [LARGE SCALE GENOMIC DNA]</scope>
    <source>
        <strain evidence="2 3">DSM 21851</strain>
    </source>
</reference>
<dbReference type="PANTHER" id="PTHR48104">
    <property type="entry name" value="METACASPASE-4"/>
    <property type="match status" value="1"/>
</dbReference>
<proteinExistence type="predicted"/>
<organism evidence="2 3">
    <name type="scientific">Larkinella arboricola</name>
    <dbReference type="NCBI Taxonomy" id="643671"/>
    <lineage>
        <taxon>Bacteria</taxon>
        <taxon>Pseudomonadati</taxon>
        <taxon>Bacteroidota</taxon>
        <taxon>Cytophagia</taxon>
        <taxon>Cytophagales</taxon>
        <taxon>Spirosomataceae</taxon>
        <taxon>Larkinella</taxon>
    </lineage>
</organism>
<dbReference type="AlphaFoldDB" id="A0A327WUH1"/>
<dbReference type="Pfam" id="PF00656">
    <property type="entry name" value="Peptidase_C14"/>
    <property type="match status" value="1"/>
</dbReference>
<dbReference type="EMBL" id="QLMC01000004">
    <property type="protein sequence ID" value="RAJ96070.1"/>
    <property type="molecule type" value="Genomic_DNA"/>
</dbReference>